<dbReference type="Gene3D" id="2.60.120.620">
    <property type="entry name" value="q2cbj1_9rhob like domain"/>
    <property type="match status" value="1"/>
</dbReference>
<dbReference type="InParanoid" id="A0A1E7F0F3"/>
<keyword evidence="3" id="KW-1185">Reference proteome</keyword>
<dbReference type="AlphaFoldDB" id="A0A1E7F0F3"/>
<evidence type="ECO:0000259" key="1">
    <source>
        <dbReference type="PROSITE" id="PS51471"/>
    </source>
</evidence>
<organism evidence="2 3">
    <name type="scientific">Fragilariopsis cylindrus CCMP1102</name>
    <dbReference type="NCBI Taxonomy" id="635003"/>
    <lineage>
        <taxon>Eukaryota</taxon>
        <taxon>Sar</taxon>
        <taxon>Stramenopiles</taxon>
        <taxon>Ochrophyta</taxon>
        <taxon>Bacillariophyta</taxon>
        <taxon>Bacillariophyceae</taxon>
        <taxon>Bacillariophycidae</taxon>
        <taxon>Bacillariales</taxon>
        <taxon>Bacillariaceae</taxon>
        <taxon>Fragilariopsis</taxon>
    </lineage>
</organism>
<protein>
    <recommendedName>
        <fullName evidence="1">Fe2OG dioxygenase domain-containing protein</fullName>
    </recommendedName>
</protein>
<dbReference type="OrthoDB" id="69177at2759"/>
<reference evidence="2 3" key="1">
    <citation type="submission" date="2016-09" db="EMBL/GenBank/DDBJ databases">
        <title>Extensive genetic diversity and differential bi-allelic expression allows diatom success in the polar Southern Ocean.</title>
        <authorList>
            <consortium name="DOE Joint Genome Institute"/>
            <person name="Mock T."/>
            <person name="Otillar R.P."/>
            <person name="Strauss J."/>
            <person name="Dupont C."/>
            <person name="Frickenhaus S."/>
            <person name="Maumus F."/>
            <person name="Mcmullan M."/>
            <person name="Sanges R."/>
            <person name="Schmutz J."/>
            <person name="Toseland A."/>
            <person name="Valas R."/>
            <person name="Veluchamy A."/>
            <person name="Ward B.J."/>
            <person name="Allen A."/>
            <person name="Barry K."/>
            <person name="Falciatore A."/>
            <person name="Ferrante M."/>
            <person name="Fortunato A.E."/>
            <person name="Gloeckner G."/>
            <person name="Gruber A."/>
            <person name="Hipkin R."/>
            <person name="Janech M."/>
            <person name="Kroth P."/>
            <person name="Leese F."/>
            <person name="Lindquist E."/>
            <person name="Lyon B.R."/>
            <person name="Martin J."/>
            <person name="Mayer C."/>
            <person name="Parker M."/>
            <person name="Quesneville H."/>
            <person name="Raymond J."/>
            <person name="Uhlig C."/>
            <person name="Valentin K.U."/>
            <person name="Worden A.Z."/>
            <person name="Armbrust E.V."/>
            <person name="Bowler C."/>
            <person name="Green B."/>
            <person name="Moulton V."/>
            <person name="Van Oosterhout C."/>
            <person name="Grigoriev I."/>
        </authorList>
    </citation>
    <scope>NUCLEOTIDE SEQUENCE [LARGE SCALE GENOMIC DNA]</scope>
    <source>
        <strain evidence="2 3">CCMP1102</strain>
    </source>
</reference>
<dbReference type="InterPro" id="IPR005123">
    <property type="entry name" value="Oxoglu/Fe-dep_dioxygenase_dom"/>
</dbReference>
<evidence type="ECO:0000313" key="2">
    <source>
        <dbReference type="EMBL" id="OEU11730.1"/>
    </source>
</evidence>
<sequence>MKVLYGCRDVTVDKNQPHILKYSAEAGYTGVELHHDRCDITANLALSRSDTYVGGGTTIAAIGQVVRLELGEVLLHPGSMVHGGNPITAGTRYLMVTFADLKR</sequence>
<proteinExistence type="predicted"/>
<evidence type="ECO:0000313" key="3">
    <source>
        <dbReference type="Proteomes" id="UP000095751"/>
    </source>
</evidence>
<accession>A0A1E7F0F3</accession>
<dbReference type="KEGG" id="fcy:FRACYDRAFT_276766"/>
<feature type="domain" description="Fe2OG dioxygenase" evidence="1">
    <location>
        <begin position="13"/>
        <end position="101"/>
    </location>
</feature>
<dbReference type="PROSITE" id="PS51471">
    <property type="entry name" value="FE2OG_OXY"/>
    <property type="match status" value="1"/>
</dbReference>
<name>A0A1E7F0F3_9STRA</name>
<dbReference type="EMBL" id="KV784366">
    <property type="protein sequence ID" value="OEU11730.1"/>
    <property type="molecule type" value="Genomic_DNA"/>
</dbReference>
<dbReference type="Proteomes" id="UP000095751">
    <property type="component" value="Unassembled WGS sequence"/>
</dbReference>
<gene>
    <name evidence="2" type="ORF">FRACYDRAFT_276766</name>
</gene>